<evidence type="ECO:0000256" key="4">
    <source>
        <dbReference type="ARBA" id="ARBA00040512"/>
    </source>
</evidence>
<dbReference type="Pfam" id="PF09738">
    <property type="entry name" value="LRRFIP"/>
    <property type="match status" value="2"/>
</dbReference>
<gene>
    <name evidence="7" type="primary">LRRFIP2</name>
</gene>
<dbReference type="Ensembl" id="ENSLCNT00005014728.1">
    <property type="protein sequence ID" value="ENSLCNP00005013157.1"/>
    <property type="gene ID" value="ENSLCNG00005008665.1"/>
</dbReference>
<feature type="coiled-coil region" evidence="5">
    <location>
        <begin position="349"/>
        <end position="494"/>
    </location>
</feature>
<name>A0A667H0C4_LYNCA</name>
<feature type="compositionally biased region" description="Polar residues" evidence="6">
    <location>
        <begin position="289"/>
        <end position="322"/>
    </location>
</feature>
<dbReference type="InterPro" id="IPR019139">
    <property type="entry name" value="LRRFIP1/2"/>
</dbReference>
<accession>A0A667H0C4</accession>
<feature type="region of interest" description="Disordered" evidence="6">
    <location>
        <begin position="125"/>
        <end position="146"/>
    </location>
</feature>
<dbReference type="RefSeq" id="XP_030185828.1">
    <property type="nucleotide sequence ID" value="XM_030329968.2"/>
</dbReference>
<dbReference type="GO" id="GO:0016055">
    <property type="term" value="P:Wnt signaling pathway"/>
    <property type="evidence" value="ECO:0007669"/>
    <property type="project" value="UniProtKB-KW"/>
</dbReference>
<evidence type="ECO:0000256" key="3">
    <source>
        <dbReference type="ARBA" id="ARBA00023054"/>
    </source>
</evidence>
<keyword evidence="2" id="KW-0879">Wnt signaling pathway</keyword>
<evidence type="ECO:0000313" key="8">
    <source>
        <dbReference type="Proteomes" id="UP000472241"/>
    </source>
</evidence>
<keyword evidence="8" id="KW-1185">Reference proteome</keyword>
<organism evidence="7 8">
    <name type="scientific">Lynx canadensis</name>
    <name type="common">Canada lynx</name>
    <name type="synonym">Felis canadensis</name>
    <dbReference type="NCBI Taxonomy" id="61383"/>
    <lineage>
        <taxon>Eukaryota</taxon>
        <taxon>Metazoa</taxon>
        <taxon>Chordata</taxon>
        <taxon>Craniata</taxon>
        <taxon>Vertebrata</taxon>
        <taxon>Euteleostomi</taxon>
        <taxon>Mammalia</taxon>
        <taxon>Eutheria</taxon>
        <taxon>Laurasiatheria</taxon>
        <taxon>Carnivora</taxon>
        <taxon>Feliformia</taxon>
        <taxon>Felidae</taxon>
        <taxon>Felinae</taxon>
        <taxon>Lynx</taxon>
    </lineage>
</organism>
<dbReference type="GO" id="GO:0006355">
    <property type="term" value="P:regulation of DNA-templated transcription"/>
    <property type="evidence" value="ECO:0007669"/>
    <property type="project" value="InterPro"/>
</dbReference>
<feature type="region of interest" description="Disordered" evidence="6">
    <location>
        <begin position="281"/>
        <end position="322"/>
    </location>
</feature>
<proteinExistence type="inferred from homology"/>
<comment type="similarity">
    <text evidence="1">Belongs to the LRRFIP family.</text>
</comment>
<dbReference type="Gene3D" id="1.20.5.4090">
    <property type="match status" value="1"/>
</dbReference>
<keyword evidence="3 5" id="KW-0175">Coiled coil</keyword>
<feature type="compositionally biased region" description="Low complexity" evidence="6">
    <location>
        <begin position="201"/>
        <end position="237"/>
    </location>
</feature>
<dbReference type="FunFam" id="1.20.5.4090:FF:000001">
    <property type="entry name" value="leucine-rich repeat flightless-interacting protein 2 isoform X1"/>
    <property type="match status" value="1"/>
</dbReference>
<dbReference type="PANTHER" id="PTHR19212:SF6">
    <property type="entry name" value="LEUCINE-RICH REPEAT FLIGHTLESS-INTERACTING PROTEIN 2"/>
    <property type="match status" value="1"/>
</dbReference>
<evidence type="ECO:0000313" key="7">
    <source>
        <dbReference type="Ensembl" id="ENSLCNP00005013157.1"/>
    </source>
</evidence>
<dbReference type="GeneID" id="115523731"/>
<dbReference type="PANTHER" id="PTHR19212">
    <property type="entry name" value="LEUCINE RICH REPEAT IN FLII INTERACTING PROTEIN"/>
    <property type="match status" value="1"/>
</dbReference>
<reference evidence="7" key="1">
    <citation type="submission" date="2025-08" db="UniProtKB">
        <authorList>
            <consortium name="Ensembl"/>
        </authorList>
    </citation>
    <scope>IDENTIFICATION</scope>
</reference>
<dbReference type="CTD" id="9209"/>
<feature type="coiled-coil region" evidence="5">
    <location>
        <begin position="554"/>
        <end position="697"/>
    </location>
</feature>
<protein>
    <recommendedName>
        <fullName evidence="4">Leucine-rich repeat flightless-interacting protein 2</fullName>
    </recommendedName>
</protein>
<dbReference type="Proteomes" id="UP000472241">
    <property type="component" value="Unplaced"/>
</dbReference>
<evidence type="ECO:0000256" key="2">
    <source>
        <dbReference type="ARBA" id="ARBA00022687"/>
    </source>
</evidence>
<reference evidence="7" key="2">
    <citation type="submission" date="2025-09" db="UniProtKB">
        <authorList>
            <consortium name="Ensembl"/>
        </authorList>
    </citation>
    <scope>IDENTIFICATION</scope>
</reference>
<evidence type="ECO:0000256" key="6">
    <source>
        <dbReference type="SAM" id="MobiDB-lite"/>
    </source>
</evidence>
<feature type="region of interest" description="Disordered" evidence="6">
    <location>
        <begin position="201"/>
        <end position="243"/>
    </location>
</feature>
<evidence type="ECO:0000256" key="5">
    <source>
        <dbReference type="SAM" id="Coils"/>
    </source>
</evidence>
<evidence type="ECO:0000256" key="1">
    <source>
        <dbReference type="ARBA" id="ARBA00008275"/>
    </source>
</evidence>
<sequence>MGTPGSGRKRTPVKDRFSAEDEALSNIAREAEARLAAKRAARAEARDIRMRELERQQKEHCHYSFDRKWGQIHKWLEDSERARYSHRSSHRRPSLGVEDALSIRSLGSHRYDALKDRSSRLSSLNHSYSHSYGMKKRSSGSRKDPLSGLYFDQRNYSSLRHSKPTSAYYTRSSSLCSDPLATSRSNRVSLYDGGLYNPYGSRTPSEYSSYSSRTSSARSSPVFTDDGSASVGSSGRASHGRRDSVVSAADYFSRSNRRGSVVSEVDDVIIPDVTRLDEKSDKQYAENYTRPSSRNSASATTPLSGNSSRRGSGDTSSLVDPDTSLSELRDIYDLKDQIQDVEGRYMQGLKELKESLSEVEEKYKKAMVSNAQLDNEKNNLIYQVDTLKDVIEEQEEQMAEFYRENEEKSKELERQKHMCSVLQHKMDELKEGLRQRDELIEENQRMQQKIDTMTKEVFDLQETLLWKDKNIRALEKQREYIACLRNERDALREQLADPKETVKTGEKHGLVIIPDGTPNGDVHHEPVVGAITVVSQEAAQVLESAGEGPLDVRLRKLAGEKEELLSQIRRLKLQLEEERQRCSRSESTAADLAGLHNGSDLQFIDMQRDANRQISEYKFKLSKAEQDITTLEQNVSRLEGQVLRYKTAAENAEKVEDELKAEKRKLQRELRTALDKIEEVEMTNSHLAKRLEKMKANRTALLAQQ</sequence>
<dbReference type="AlphaFoldDB" id="A0A667H0C4"/>